<evidence type="ECO:0000256" key="2">
    <source>
        <dbReference type="SAM" id="MobiDB-lite"/>
    </source>
</evidence>
<dbReference type="OrthoDB" id="671439at2759"/>
<dbReference type="EMBL" id="NCSJ02000120">
    <property type="protein sequence ID" value="RFU29700.1"/>
    <property type="molecule type" value="Genomic_DNA"/>
</dbReference>
<organism evidence="3 4">
    <name type="scientific">Scytalidium lignicola</name>
    <name type="common">Hyphomycete</name>
    <dbReference type="NCBI Taxonomy" id="5539"/>
    <lineage>
        <taxon>Eukaryota</taxon>
        <taxon>Fungi</taxon>
        <taxon>Dikarya</taxon>
        <taxon>Ascomycota</taxon>
        <taxon>Pezizomycotina</taxon>
        <taxon>Leotiomycetes</taxon>
        <taxon>Leotiomycetes incertae sedis</taxon>
        <taxon>Scytalidium</taxon>
    </lineage>
</organism>
<gene>
    <name evidence="3" type="ORF">B7463_g6646</name>
</gene>
<feature type="non-terminal residue" evidence="3">
    <location>
        <position position="1"/>
    </location>
</feature>
<feature type="region of interest" description="Disordered" evidence="2">
    <location>
        <begin position="217"/>
        <end position="241"/>
    </location>
</feature>
<dbReference type="AlphaFoldDB" id="A0A3E2H8I9"/>
<dbReference type="InterPro" id="IPR023213">
    <property type="entry name" value="CAT-like_dom_sf"/>
</dbReference>
<dbReference type="GO" id="GO:0016747">
    <property type="term" value="F:acyltransferase activity, transferring groups other than amino-acyl groups"/>
    <property type="evidence" value="ECO:0007669"/>
    <property type="project" value="TreeGrafter"/>
</dbReference>
<dbReference type="OMA" id="RLFVQWL"/>
<dbReference type="Gene3D" id="3.30.559.10">
    <property type="entry name" value="Chloramphenicol acetyltransferase-like domain"/>
    <property type="match status" value="2"/>
</dbReference>
<keyword evidence="4" id="KW-1185">Reference proteome</keyword>
<sequence>MPRIQEFQLHPFGWENDPEEERFKLSTIDYLTTTTYLPMAIFFRLEEAEKPKTAAILKEGIERTLSQIRHFCGTIERDDDGHHSIVKRKSSTVKFVIQYLDSPEDKFPSFSEIAEAHFVSSILGDIDVLCNAPMTCGSKPEAHPDNRPAISSFKANFVPGGLILIIHGHHYSNGITGFNFLVEQLAGNCYAIAHATEFPSFDMRCLDRSVLSFLEHDRPSNSKESQVDAPPRPGANMQHRQSQSLMFHLRKSRAAELKKAASSSDGSWISTYDAVCAMIWRILSRIREPLYKPGLDYRLLWATGVSIHKLFTNPPLPAGFQGNSQVDIKSTMSTIPQLTLAEVISEAPLSKIASYTRQLTDSVTADLVAAMLQEHAHVRNKHDLSINLASFPPMSILVSDWRIAHLCKFDFGFGELSGWRHLFGGVPPCQVLVYAPHKGPAGNDEGIELQITFETELAPQLINDPEWSKYFEFRGVDASDGESMSIQKSKL</sequence>
<proteinExistence type="predicted"/>
<evidence type="ECO:0000313" key="4">
    <source>
        <dbReference type="Proteomes" id="UP000258309"/>
    </source>
</evidence>
<dbReference type="Pfam" id="PF02458">
    <property type="entry name" value="Transferase"/>
    <property type="match status" value="1"/>
</dbReference>
<dbReference type="InterPro" id="IPR050317">
    <property type="entry name" value="Plant_Fungal_Acyltransferase"/>
</dbReference>
<comment type="caution">
    <text evidence="3">The sequence shown here is derived from an EMBL/GenBank/DDBJ whole genome shotgun (WGS) entry which is preliminary data.</text>
</comment>
<protein>
    <submittedName>
        <fullName evidence="3">Uncharacterized protein</fullName>
    </submittedName>
</protein>
<reference evidence="3 4" key="1">
    <citation type="submission" date="2018-05" db="EMBL/GenBank/DDBJ databases">
        <title>Draft genome sequence of Scytalidium lignicola DSM 105466, a ubiquitous saprotrophic fungus.</title>
        <authorList>
            <person name="Buettner E."/>
            <person name="Gebauer A.M."/>
            <person name="Hofrichter M."/>
            <person name="Liers C."/>
            <person name="Kellner H."/>
        </authorList>
    </citation>
    <scope>NUCLEOTIDE SEQUENCE [LARGE SCALE GENOMIC DNA]</scope>
    <source>
        <strain evidence="3 4">DSM 105466</strain>
    </source>
</reference>
<feature type="non-terminal residue" evidence="3">
    <location>
        <position position="491"/>
    </location>
</feature>
<dbReference type="PANTHER" id="PTHR31642">
    <property type="entry name" value="TRICHOTHECENE 3-O-ACETYLTRANSFERASE"/>
    <property type="match status" value="1"/>
</dbReference>
<dbReference type="Proteomes" id="UP000258309">
    <property type="component" value="Unassembled WGS sequence"/>
</dbReference>
<evidence type="ECO:0000313" key="3">
    <source>
        <dbReference type="EMBL" id="RFU29700.1"/>
    </source>
</evidence>
<dbReference type="PANTHER" id="PTHR31642:SF310">
    <property type="entry name" value="FATTY ALCOHOL:CAFFEOYL-COA ACYLTRANSFERASE"/>
    <property type="match status" value="1"/>
</dbReference>
<accession>A0A3E2H8I9</accession>
<name>A0A3E2H8I9_SCYLI</name>
<dbReference type="STRING" id="5539.A0A3E2H8I9"/>
<evidence type="ECO:0000256" key="1">
    <source>
        <dbReference type="ARBA" id="ARBA00022679"/>
    </source>
</evidence>
<keyword evidence="1" id="KW-0808">Transferase</keyword>